<comment type="similarity">
    <text evidence="2 6">Belongs to the anoctamin family.</text>
</comment>
<feature type="domain" description="Anoctamin transmembrane" evidence="7">
    <location>
        <begin position="60"/>
        <end position="516"/>
    </location>
</feature>
<dbReference type="OrthoDB" id="296386at2759"/>
<evidence type="ECO:0000256" key="2">
    <source>
        <dbReference type="ARBA" id="ARBA00009671"/>
    </source>
</evidence>
<evidence type="ECO:0000313" key="9">
    <source>
        <dbReference type="Proteomes" id="UP001152795"/>
    </source>
</evidence>
<feature type="transmembrane region" description="Helical" evidence="6">
    <location>
        <begin position="107"/>
        <end position="126"/>
    </location>
</feature>
<evidence type="ECO:0000259" key="7">
    <source>
        <dbReference type="Pfam" id="PF04547"/>
    </source>
</evidence>
<comment type="subcellular location">
    <subcellularLocation>
        <location evidence="1 6">Membrane</location>
        <topology evidence="1 6">Multi-pass membrane protein</topology>
    </subcellularLocation>
</comment>
<evidence type="ECO:0000256" key="5">
    <source>
        <dbReference type="ARBA" id="ARBA00023136"/>
    </source>
</evidence>
<feature type="transmembrane region" description="Helical" evidence="6">
    <location>
        <begin position="175"/>
        <end position="202"/>
    </location>
</feature>
<feature type="transmembrane region" description="Helical" evidence="6">
    <location>
        <begin position="283"/>
        <end position="302"/>
    </location>
</feature>
<evidence type="ECO:0000313" key="8">
    <source>
        <dbReference type="EMBL" id="CAB4013460.1"/>
    </source>
</evidence>
<dbReference type="AlphaFoldDB" id="A0A7D9ERE5"/>
<evidence type="ECO:0000256" key="3">
    <source>
        <dbReference type="ARBA" id="ARBA00022692"/>
    </source>
</evidence>
<gene>
    <name evidence="8" type="ORF">PACLA_8A081865</name>
</gene>
<dbReference type="PANTHER" id="PTHR12308">
    <property type="entry name" value="ANOCTAMIN"/>
    <property type="match status" value="1"/>
</dbReference>
<evidence type="ECO:0000256" key="1">
    <source>
        <dbReference type="ARBA" id="ARBA00004141"/>
    </source>
</evidence>
<dbReference type="InterPro" id="IPR049452">
    <property type="entry name" value="Anoctamin_TM"/>
</dbReference>
<feature type="transmembrane region" description="Helical" evidence="6">
    <location>
        <begin position="77"/>
        <end position="95"/>
    </location>
</feature>
<dbReference type="InterPro" id="IPR007632">
    <property type="entry name" value="Anoctamin"/>
</dbReference>
<feature type="transmembrane region" description="Helical" evidence="6">
    <location>
        <begin position="481"/>
        <end position="503"/>
    </location>
</feature>
<feature type="transmembrane region" description="Helical" evidence="6">
    <location>
        <begin position="234"/>
        <end position="255"/>
    </location>
</feature>
<reference evidence="8" key="1">
    <citation type="submission" date="2020-04" db="EMBL/GenBank/DDBJ databases">
        <authorList>
            <person name="Alioto T."/>
            <person name="Alioto T."/>
            <person name="Gomez Garrido J."/>
        </authorList>
    </citation>
    <scope>NUCLEOTIDE SEQUENCE</scope>
    <source>
        <strain evidence="8">A484AB</strain>
    </source>
</reference>
<feature type="transmembrane region" description="Helical" evidence="6">
    <location>
        <begin position="380"/>
        <end position="403"/>
    </location>
</feature>
<dbReference type="Pfam" id="PF04547">
    <property type="entry name" value="Anoctamin"/>
    <property type="match status" value="1"/>
</dbReference>
<dbReference type="EMBL" id="CACRXK020007894">
    <property type="protein sequence ID" value="CAB4013460.1"/>
    <property type="molecule type" value="Genomic_DNA"/>
</dbReference>
<protein>
    <recommendedName>
        <fullName evidence="6">Anoctamin</fullName>
    </recommendedName>
</protein>
<dbReference type="PANTHER" id="PTHR12308:SF73">
    <property type="entry name" value="ANOCTAMIN"/>
    <property type="match status" value="1"/>
</dbReference>
<dbReference type="GO" id="GO:0005254">
    <property type="term" value="F:chloride channel activity"/>
    <property type="evidence" value="ECO:0007669"/>
    <property type="project" value="TreeGrafter"/>
</dbReference>
<keyword evidence="9" id="KW-1185">Reference proteome</keyword>
<dbReference type="Proteomes" id="UP001152795">
    <property type="component" value="Unassembled WGS sequence"/>
</dbReference>
<keyword evidence="3 6" id="KW-0812">Transmembrane</keyword>
<accession>A0A7D9ERE5</accession>
<keyword evidence="4 6" id="KW-1133">Transmembrane helix</keyword>
<comment type="caution">
    <text evidence="8">The sequence shown here is derived from an EMBL/GenBank/DDBJ whole genome shotgun (WGS) entry which is preliminary data.</text>
</comment>
<dbReference type="GO" id="GO:0016020">
    <property type="term" value="C:membrane"/>
    <property type="evidence" value="ECO:0007669"/>
    <property type="project" value="UniProtKB-SubCell"/>
</dbReference>
<sequence length="546" mass="64545">MSLIRYKVELCGIEESLVVALQHSKPQIIEDVQALHNKEKKDNLWQKMKKNWFECPVDDIRDYFGEEIAFYFAWMSYFRWALCIPSVFGIFVYFWRNPGITVDDNFLLPFYALLMVVWAVFFVVMWRRREAELSFLWNTYGNEDAYDIRPEFYGAIRTSPITGKPEKYFPRWRRWLRYLVSFIFTMPMLLIAVAAMLCSLNLNGYIKDKHSPIYVSSLAYFAEPGHIFAGDNPYHGYLIPTVAHSIVINILNTIYRSIASRCTNFENHRTESEWGRSLIVKRVAFEAFDCFLPLFYIAFYQLDVVNLRRELLGLFGGDEIRRLVTETIIPFLTEHFSQWRLKRQFCKMHKMTKVQEQAISDSVLEEYDLFDDYLEMVMHFGYVTLFASAFPLASAVGVIFLLIESRSDMFKLLFIYQRPKVVRTCDIGVWFNVLWCMVAVSMLTNTVIMGFSSEQLAEWLPWMYKTIEGDQYIKEGYGRYIVAWVFAFEHFLILSALFITWFVNSQPKWVRVAKAKEKYEKKVEAQEAILFTSERKHSLRNSKKTQ</sequence>
<feature type="transmembrane region" description="Helical" evidence="6">
    <location>
        <begin position="427"/>
        <end position="451"/>
    </location>
</feature>
<keyword evidence="5 6" id="KW-0472">Membrane</keyword>
<proteinExistence type="inferred from homology"/>
<evidence type="ECO:0000256" key="6">
    <source>
        <dbReference type="RuleBase" id="RU280814"/>
    </source>
</evidence>
<evidence type="ECO:0000256" key="4">
    <source>
        <dbReference type="ARBA" id="ARBA00022989"/>
    </source>
</evidence>
<name>A0A7D9ERE5_PARCT</name>
<organism evidence="8 9">
    <name type="scientific">Paramuricea clavata</name>
    <name type="common">Red gorgonian</name>
    <name type="synonym">Violescent sea-whip</name>
    <dbReference type="NCBI Taxonomy" id="317549"/>
    <lineage>
        <taxon>Eukaryota</taxon>
        <taxon>Metazoa</taxon>
        <taxon>Cnidaria</taxon>
        <taxon>Anthozoa</taxon>
        <taxon>Octocorallia</taxon>
        <taxon>Malacalcyonacea</taxon>
        <taxon>Plexauridae</taxon>
        <taxon>Paramuricea</taxon>
    </lineage>
</organism>